<keyword evidence="2" id="KW-0378">Hydrolase</keyword>
<gene>
    <name evidence="2" type="ORF">IQ241_11200</name>
</gene>
<dbReference type="PANTHER" id="PTHR33877">
    <property type="entry name" value="SLL1193 PROTEIN"/>
    <property type="match status" value="1"/>
</dbReference>
<protein>
    <submittedName>
        <fullName evidence="2">HNH endonuclease</fullName>
    </submittedName>
</protein>
<dbReference type="CDD" id="cd00085">
    <property type="entry name" value="HNHc"/>
    <property type="match status" value="1"/>
</dbReference>
<accession>A0A8J7AVN7</accession>
<proteinExistence type="predicted"/>
<dbReference type="EMBL" id="JADEXG010000022">
    <property type="protein sequence ID" value="MBE9077853.1"/>
    <property type="molecule type" value="Genomic_DNA"/>
</dbReference>
<dbReference type="PANTHER" id="PTHR33877:SF1">
    <property type="entry name" value="TYPE IV METHYL-DIRECTED RESTRICTION ENZYME ECOKMCRA"/>
    <property type="match status" value="1"/>
</dbReference>
<reference evidence="2" key="1">
    <citation type="submission" date="2020-10" db="EMBL/GenBank/DDBJ databases">
        <authorList>
            <person name="Castelo-Branco R."/>
            <person name="Eusebio N."/>
            <person name="Adriana R."/>
            <person name="Vieira A."/>
            <person name="Brugerolle De Fraissinette N."/>
            <person name="Rezende De Castro R."/>
            <person name="Schneider M.P."/>
            <person name="Vasconcelos V."/>
            <person name="Leao P.N."/>
        </authorList>
    </citation>
    <scope>NUCLEOTIDE SEQUENCE</scope>
    <source>
        <strain evidence="2">LEGE 07310</strain>
    </source>
</reference>
<name>A0A8J7AVN7_9CYAN</name>
<dbReference type="GO" id="GO:0008270">
    <property type="term" value="F:zinc ion binding"/>
    <property type="evidence" value="ECO:0007669"/>
    <property type="project" value="InterPro"/>
</dbReference>
<dbReference type="Proteomes" id="UP000636505">
    <property type="component" value="Unassembled WGS sequence"/>
</dbReference>
<evidence type="ECO:0000313" key="2">
    <source>
        <dbReference type="EMBL" id="MBE9077853.1"/>
    </source>
</evidence>
<sequence>MARSKVSEAIQAQARQRARNLCEYCHASEKWQYVRFTVDHVIPLDQDGADDIDNLAIACFHCNRRKSNRLTGVDPIDIVDIATVPLFNPRHDQWIEHFIWSADTLYILALTSTGRATIAALDLNRDRVINIRAADREIGRHPPLEDPVQKATFSS</sequence>
<evidence type="ECO:0000259" key="1">
    <source>
        <dbReference type="SMART" id="SM00507"/>
    </source>
</evidence>
<dbReference type="SMART" id="SM00507">
    <property type="entry name" value="HNHc"/>
    <property type="match status" value="1"/>
</dbReference>
<dbReference type="RefSeq" id="WP_193907061.1">
    <property type="nucleotide sequence ID" value="NZ_JADEXG010000022.1"/>
</dbReference>
<dbReference type="Gene3D" id="1.10.30.50">
    <property type="match status" value="1"/>
</dbReference>
<feature type="domain" description="HNH nuclease" evidence="1">
    <location>
        <begin position="9"/>
        <end position="64"/>
    </location>
</feature>
<dbReference type="AlphaFoldDB" id="A0A8J7AVN7"/>
<dbReference type="GO" id="GO:0003676">
    <property type="term" value="F:nucleic acid binding"/>
    <property type="evidence" value="ECO:0007669"/>
    <property type="project" value="InterPro"/>
</dbReference>
<dbReference type="InterPro" id="IPR052892">
    <property type="entry name" value="NA-targeting_endonuclease"/>
</dbReference>
<keyword evidence="2" id="KW-0540">Nuclease</keyword>
<dbReference type="Pfam" id="PF01844">
    <property type="entry name" value="HNH"/>
    <property type="match status" value="1"/>
</dbReference>
<keyword evidence="2" id="KW-0255">Endonuclease</keyword>
<dbReference type="InterPro" id="IPR003615">
    <property type="entry name" value="HNH_nuc"/>
</dbReference>
<keyword evidence="3" id="KW-1185">Reference proteome</keyword>
<dbReference type="InterPro" id="IPR002711">
    <property type="entry name" value="HNH"/>
</dbReference>
<evidence type="ECO:0000313" key="3">
    <source>
        <dbReference type="Proteomes" id="UP000636505"/>
    </source>
</evidence>
<organism evidence="2 3">
    <name type="scientific">Vasconcelosia minhoensis LEGE 07310</name>
    <dbReference type="NCBI Taxonomy" id="915328"/>
    <lineage>
        <taxon>Bacteria</taxon>
        <taxon>Bacillati</taxon>
        <taxon>Cyanobacteriota</taxon>
        <taxon>Cyanophyceae</taxon>
        <taxon>Nodosilineales</taxon>
        <taxon>Cymatolegaceae</taxon>
        <taxon>Vasconcelosia</taxon>
        <taxon>Vasconcelosia minhoensis</taxon>
    </lineage>
</organism>
<comment type="caution">
    <text evidence="2">The sequence shown here is derived from an EMBL/GenBank/DDBJ whole genome shotgun (WGS) entry which is preliminary data.</text>
</comment>
<dbReference type="GO" id="GO:0004519">
    <property type="term" value="F:endonuclease activity"/>
    <property type="evidence" value="ECO:0007669"/>
    <property type="project" value="UniProtKB-KW"/>
</dbReference>